<accession>A0ABD0NK54</accession>
<organism evidence="1 2">
    <name type="scientific">Cirrhinus mrigala</name>
    <name type="common">Mrigala</name>
    <dbReference type="NCBI Taxonomy" id="683832"/>
    <lineage>
        <taxon>Eukaryota</taxon>
        <taxon>Metazoa</taxon>
        <taxon>Chordata</taxon>
        <taxon>Craniata</taxon>
        <taxon>Vertebrata</taxon>
        <taxon>Euteleostomi</taxon>
        <taxon>Actinopterygii</taxon>
        <taxon>Neopterygii</taxon>
        <taxon>Teleostei</taxon>
        <taxon>Ostariophysi</taxon>
        <taxon>Cypriniformes</taxon>
        <taxon>Cyprinidae</taxon>
        <taxon>Labeoninae</taxon>
        <taxon>Labeonini</taxon>
        <taxon>Cirrhinus</taxon>
    </lineage>
</organism>
<dbReference type="PANTHER" id="PTHR35617:SF3">
    <property type="entry name" value="CORE-BINDING (CB) DOMAIN-CONTAINING PROTEIN"/>
    <property type="match status" value="1"/>
</dbReference>
<protein>
    <submittedName>
        <fullName evidence="1">Uncharacterized protein</fullName>
    </submittedName>
</protein>
<feature type="non-terminal residue" evidence="1">
    <location>
        <position position="135"/>
    </location>
</feature>
<feature type="non-terminal residue" evidence="1">
    <location>
        <position position="1"/>
    </location>
</feature>
<name>A0ABD0NK54_CIRMR</name>
<dbReference type="PANTHER" id="PTHR35617">
    <property type="entry name" value="PHAGE_INTEGRASE DOMAIN-CONTAINING PROTEIN"/>
    <property type="match status" value="1"/>
</dbReference>
<gene>
    <name evidence="1" type="ORF">M9458_041463</name>
</gene>
<evidence type="ECO:0000313" key="2">
    <source>
        <dbReference type="Proteomes" id="UP001529510"/>
    </source>
</evidence>
<keyword evidence="2" id="KW-1185">Reference proteome</keyword>
<sequence>VHVATISANHDLVEGRSVGKHDLVIRFLRGARRLNPPRLHLIPSRDLAVGLTDPFEPLQSVDLSVISMKMALLTALTSVKRVGDLQALSVNSLCVEFGPADSHVVLSPLPGYVPKVPTTPFRDQAVTLQAILSQE</sequence>
<reference evidence="1 2" key="1">
    <citation type="submission" date="2024-05" db="EMBL/GenBank/DDBJ databases">
        <title>Genome sequencing and assembly of Indian major carp, Cirrhinus mrigala (Hamilton, 1822).</title>
        <authorList>
            <person name="Mohindra V."/>
            <person name="Chowdhury L.M."/>
            <person name="Lal K."/>
            <person name="Jena J.K."/>
        </authorList>
    </citation>
    <scope>NUCLEOTIDE SEQUENCE [LARGE SCALE GENOMIC DNA]</scope>
    <source>
        <strain evidence="1">CM1030</strain>
        <tissue evidence="1">Blood</tissue>
    </source>
</reference>
<comment type="caution">
    <text evidence="1">The sequence shown here is derived from an EMBL/GenBank/DDBJ whole genome shotgun (WGS) entry which is preliminary data.</text>
</comment>
<dbReference type="Proteomes" id="UP001529510">
    <property type="component" value="Unassembled WGS sequence"/>
</dbReference>
<proteinExistence type="predicted"/>
<dbReference type="AlphaFoldDB" id="A0ABD0NK54"/>
<evidence type="ECO:0000313" key="1">
    <source>
        <dbReference type="EMBL" id="KAL0162067.1"/>
    </source>
</evidence>
<dbReference type="EMBL" id="JAMKFB020000021">
    <property type="protein sequence ID" value="KAL0162067.1"/>
    <property type="molecule type" value="Genomic_DNA"/>
</dbReference>